<protein>
    <submittedName>
        <fullName evidence="8">Eukaryotic aspartyl protease family protein</fullName>
    </submittedName>
</protein>
<sequence>MYLKALVWCLSAWIASAAPSKSVVFPVKGDVYPRGLYTAAVTLGATKKTYLLDIDTGSDLTWVQCNVPSAKNHRAPNAPYTPVPAQVIPAANPMCNALQPISGIKKPPNPKRCDYLIKYADGSSTQGMLISDTVNVQFTNRTVAPLPFVFGCGYNQISGSNPPPNADGILGLGKGKTTILAQLGQMGVTRNVVAHCFSSNGGGSLFLGELPPTQGVVWMPLLTKSANYYLGKAALVFGAQTANDMNGLDIILDSGSTYTYLASKPYKALLSLINGYLNGKPLAPVKDAALPVCWKSSTGKTFKSVTDVAANFQSLTLSFPNNVKFQMDPTSYLIVTTSGNVCLGILNGDEIGLKNQNLIGDISFLDKLVIYDNENGKVGWVNVKCPSNKN</sequence>
<name>A0A9N7NCI5_STRHE</name>
<evidence type="ECO:0000313" key="9">
    <source>
        <dbReference type="Proteomes" id="UP001153555"/>
    </source>
</evidence>
<dbReference type="PANTHER" id="PTHR13683:SF227">
    <property type="entry name" value="EUKARYOTIC ASPARTYL PROTEASE FAMILY PROTEIN"/>
    <property type="match status" value="1"/>
</dbReference>
<dbReference type="PROSITE" id="PS00141">
    <property type="entry name" value="ASP_PROTEASE"/>
    <property type="match status" value="1"/>
</dbReference>
<dbReference type="AlphaFoldDB" id="A0A9N7NCI5"/>
<dbReference type="Pfam" id="PF14541">
    <property type="entry name" value="TAXi_C"/>
    <property type="match status" value="1"/>
</dbReference>
<evidence type="ECO:0000256" key="5">
    <source>
        <dbReference type="PIRSR" id="PIRSR601461-1"/>
    </source>
</evidence>
<dbReference type="InterPro" id="IPR032799">
    <property type="entry name" value="TAXi_C"/>
</dbReference>
<dbReference type="OrthoDB" id="2747330at2759"/>
<dbReference type="InterPro" id="IPR001461">
    <property type="entry name" value="Aspartic_peptidase_A1"/>
</dbReference>
<dbReference type="FunFam" id="2.40.70.10:FF:000015">
    <property type="entry name" value="Aspartyl protease family protein"/>
    <property type="match status" value="1"/>
</dbReference>
<evidence type="ECO:0000256" key="2">
    <source>
        <dbReference type="ARBA" id="ARBA00022670"/>
    </source>
</evidence>
<dbReference type="EMBL" id="CACSLK010027752">
    <property type="protein sequence ID" value="CAA0827915.1"/>
    <property type="molecule type" value="Genomic_DNA"/>
</dbReference>
<keyword evidence="6" id="KW-0732">Signal</keyword>
<dbReference type="InterPro" id="IPR001969">
    <property type="entry name" value="Aspartic_peptidase_AS"/>
</dbReference>
<feature type="domain" description="Peptidase A1" evidence="7">
    <location>
        <begin position="37"/>
        <end position="381"/>
    </location>
</feature>
<dbReference type="SUPFAM" id="SSF50630">
    <property type="entry name" value="Acid proteases"/>
    <property type="match status" value="1"/>
</dbReference>
<feature type="active site" evidence="5">
    <location>
        <position position="55"/>
    </location>
</feature>
<feature type="active site" evidence="5">
    <location>
        <position position="253"/>
    </location>
</feature>
<dbReference type="Gene3D" id="2.40.70.10">
    <property type="entry name" value="Acid Proteases"/>
    <property type="match status" value="2"/>
</dbReference>
<keyword evidence="3" id="KW-0064">Aspartyl protease</keyword>
<accession>A0A9N7NCI5</accession>
<organism evidence="8 9">
    <name type="scientific">Striga hermonthica</name>
    <name type="common">Purple witchweed</name>
    <name type="synonym">Buchnera hermonthica</name>
    <dbReference type="NCBI Taxonomy" id="68872"/>
    <lineage>
        <taxon>Eukaryota</taxon>
        <taxon>Viridiplantae</taxon>
        <taxon>Streptophyta</taxon>
        <taxon>Embryophyta</taxon>
        <taxon>Tracheophyta</taxon>
        <taxon>Spermatophyta</taxon>
        <taxon>Magnoliopsida</taxon>
        <taxon>eudicotyledons</taxon>
        <taxon>Gunneridae</taxon>
        <taxon>Pentapetalae</taxon>
        <taxon>asterids</taxon>
        <taxon>lamiids</taxon>
        <taxon>Lamiales</taxon>
        <taxon>Orobanchaceae</taxon>
        <taxon>Buchnereae</taxon>
        <taxon>Striga</taxon>
    </lineage>
</organism>
<evidence type="ECO:0000259" key="7">
    <source>
        <dbReference type="PROSITE" id="PS51767"/>
    </source>
</evidence>
<keyword evidence="9" id="KW-1185">Reference proteome</keyword>
<dbReference type="PANTHER" id="PTHR13683">
    <property type="entry name" value="ASPARTYL PROTEASES"/>
    <property type="match status" value="1"/>
</dbReference>
<dbReference type="Pfam" id="PF14543">
    <property type="entry name" value="TAXi_N"/>
    <property type="match status" value="1"/>
</dbReference>
<comment type="caution">
    <text evidence="8">The sequence shown here is derived from an EMBL/GenBank/DDBJ whole genome shotgun (WGS) entry which is preliminary data.</text>
</comment>
<dbReference type="GO" id="GO:0006508">
    <property type="term" value="P:proteolysis"/>
    <property type="evidence" value="ECO:0007669"/>
    <property type="project" value="UniProtKB-KW"/>
</dbReference>
<dbReference type="GO" id="GO:0004190">
    <property type="term" value="F:aspartic-type endopeptidase activity"/>
    <property type="evidence" value="ECO:0007669"/>
    <property type="project" value="UniProtKB-KW"/>
</dbReference>
<proteinExistence type="inferred from homology"/>
<reference evidence="8" key="1">
    <citation type="submission" date="2019-12" db="EMBL/GenBank/DDBJ databases">
        <authorList>
            <person name="Scholes J."/>
        </authorList>
    </citation>
    <scope>NUCLEOTIDE SEQUENCE</scope>
</reference>
<evidence type="ECO:0000256" key="4">
    <source>
        <dbReference type="ARBA" id="ARBA00022801"/>
    </source>
</evidence>
<evidence type="ECO:0000313" key="8">
    <source>
        <dbReference type="EMBL" id="CAA0827915.1"/>
    </source>
</evidence>
<dbReference type="Proteomes" id="UP001153555">
    <property type="component" value="Unassembled WGS sequence"/>
</dbReference>
<dbReference type="InterPro" id="IPR033121">
    <property type="entry name" value="PEPTIDASE_A1"/>
</dbReference>
<dbReference type="PROSITE" id="PS51767">
    <property type="entry name" value="PEPTIDASE_A1"/>
    <property type="match status" value="1"/>
</dbReference>
<feature type="chain" id="PRO_5040182398" evidence="6">
    <location>
        <begin position="18"/>
        <end position="390"/>
    </location>
</feature>
<evidence type="ECO:0000256" key="1">
    <source>
        <dbReference type="ARBA" id="ARBA00007447"/>
    </source>
</evidence>
<keyword evidence="4" id="KW-0378">Hydrolase</keyword>
<dbReference type="InterPro" id="IPR021109">
    <property type="entry name" value="Peptidase_aspartic_dom_sf"/>
</dbReference>
<evidence type="ECO:0000256" key="3">
    <source>
        <dbReference type="ARBA" id="ARBA00022750"/>
    </source>
</evidence>
<comment type="similarity">
    <text evidence="1">Belongs to the peptidase A1 family.</text>
</comment>
<keyword evidence="2 8" id="KW-0645">Protease</keyword>
<evidence type="ECO:0000256" key="6">
    <source>
        <dbReference type="SAM" id="SignalP"/>
    </source>
</evidence>
<feature type="signal peptide" evidence="6">
    <location>
        <begin position="1"/>
        <end position="17"/>
    </location>
</feature>
<dbReference type="InterPro" id="IPR032861">
    <property type="entry name" value="TAXi_N"/>
</dbReference>
<gene>
    <name evidence="8" type="ORF">SHERM_23610</name>
</gene>